<feature type="domain" description="Alpha-carbonic anhydrase" evidence="9">
    <location>
        <begin position="38"/>
        <end position="265"/>
    </location>
</feature>
<gene>
    <name evidence="10" type="ORF">GCM10010102_13090</name>
</gene>
<dbReference type="GO" id="GO:0008270">
    <property type="term" value="F:zinc ion binding"/>
    <property type="evidence" value="ECO:0007669"/>
    <property type="project" value="InterPro"/>
</dbReference>
<comment type="similarity">
    <text evidence="1">Belongs to the alpha-carbonic anhydrase family.</text>
</comment>
<sequence>MTKRALPALLLLPLLASCAAGDAAEGGDTPPPADAGEVHWTYDGEAGQDAWGDLSADFATCSTGHAQSPIDLPAQPSETTGEHPRITAEPTEAEAVDTGHTVQLVPEDDGSSVEWEGTEYDLAQVHFHAPSEHTVDGEAMAAEFHLVHTTDDGGTLVVGVLAQEGPDENAAWQPFVEGAAAPGTEDLVLDVEAMLPADPTFETYTGSLTTPPCTEGVQWIVYTTPVELSAGQLAVLEEASRGHNARHTQPEGDRHPAEGTVILAD</sequence>
<dbReference type="InterPro" id="IPR001148">
    <property type="entry name" value="CA_dom"/>
</dbReference>
<evidence type="ECO:0000256" key="3">
    <source>
        <dbReference type="ARBA" id="ARBA00022723"/>
    </source>
</evidence>
<evidence type="ECO:0000256" key="6">
    <source>
        <dbReference type="ARBA" id="ARBA00048348"/>
    </source>
</evidence>
<dbReference type="EC" id="4.2.1.1" evidence="2"/>
<feature type="compositionally biased region" description="Basic and acidic residues" evidence="7">
    <location>
        <begin position="248"/>
        <end position="257"/>
    </location>
</feature>
<comment type="catalytic activity">
    <reaction evidence="6">
        <text>hydrogencarbonate + H(+) = CO2 + H2O</text>
        <dbReference type="Rhea" id="RHEA:10748"/>
        <dbReference type="ChEBI" id="CHEBI:15377"/>
        <dbReference type="ChEBI" id="CHEBI:15378"/>
        <dbReference type="ChEBI" id="CHEBI:16526"/>
        <dbReference type="ChEBI" id="CHEBI:17544"/>
        <dbReference type="EC" id="4.2.1.1"/>
    </reaction>
</comment>
<dbReference type="InterPro" id="IPR023561">
    <property type="entry name" value="Carbonic_anhydrase_a-class"/>
</dbReference>
<dbReference type="GO" id="GO:0004089">
    <property type="term" value="F:carbonate dehydratase activity"/>
    <property type="evidence" value="ECO:0007669"/>
    <property type="project" value="UniProtKB-EC"/>
</dbReference>
<keyword evidence="3" id="KW-0479">Metal-binding</keyword>
<keyword evidence="5" id="KW-0456">Lyase</keyword>
<dbReference type="AlphaFoldDB" id="A0A8H9GFR8"/>
<dbReference type="PROSITE" id="PS51257">
    <property type="entry name" value="PROKAR_LIPOPROTEIN"/>
    <property type="match status" value="1"/>
</dbReference>
<dbReference type="Proteomes" id="UP000655589">
    <property type="component" value="Unassembled WGS sequence"/>
</dbReference>
<dbReference type="SUPFAM" id="SSF51069">
    <property type="entry name" value="Carbonic anhydrase"/>
    <property type="match status" value="1"/>
</dbReference>
<dbReference type="InterPro" id="IPR036398">
    <property type="entry name" value="CA_dom_sf"/>
</dbReference>
<comment type="caution">
    <text evidence="10">The sequence shown here is derived from an EMBL/GenBank/DDBJ whole genome shotgun (WGS) entry which is preliminary data.</text>
</comment>
<dbReference type="SMART" id="SM01057">
    <property type="entry name" value="Carb_anhydrase"/>
    <property type="match status" value="1"/>
</dbReference>
<keyword evidence="4" id="KW-0862">Zinc</keyword>
<dbReference type="Pfam" id="PF00194">
    <property type="entry name" value="Carb_anhydrase"/>
    <property type="match status" value="1"/>
</dbReference>
<dbReference type="CDD" id="cd03124">
    <property type="entry name" value="alpha_CA_prokaryotic_like"/>
    <property type="match status" value="1"/>
</dbReference>
<evidence type="ECO:0000256" key="7">
    <source>
        <dbReference type="SAM" id="MobiDB-lite"/>
    </source>
</evidence>
<feature type="chain" id="PRO_5039082751" description="carbonic anhydrase" evidence="8">
    <location>
        <begin position="20"/>
        <end position="265"/>
    </location>
</feature>
<name>A0A8H9GFR8_9MICO</name>
<evidence type="ECO:0000256" key="4">
    <source>
        <dbReference type="ARBA" id="ARBA00022833"/>
    </source>
</evidence>
<accession>A0A8H9GFR8</accession>
<dbReference type="RefSeq" id="WP_171106967.1">
    <property type="nucleotide sequence ID" value="NZ_BMPT01000004.1"/>
</dbReference>
<dbReference type="PROSITE" id="PS51144">
    <property type="entry name" value="ALPHA_CA_2"/>
    <property type="match status" value="1"/>
</dbReference>
<dbReference type="PANTHER" id="PTHR18952">
    <property type="entry name" value="CARBONIC ANHYDRASE"/>
    <property type="match status" value="1"/>
</dbReference>
<reference evidence="10" key="2">
    <citation type="submission" date="2020-09" db="EMBL/GenBank/DDBJ databases">
        <authorList>
            <person name="Sun Q."/>
            <person name="Ohkuma M."/>
        </authorList>
    </citation>
    <scope>NUCLEOTIDE SEQUENCE</scope>
    <source>
        <strain evidence="10">JCM 3051</strain>
    </source>
</reference>
<evidence type="ECO:0000256" key="1">
    <source>
        <dbReference type="ARBA" id="ARBA00010718"/>
    </source>
</evidence>
<feature type="region of interest" description="Disordered" evidence="7">
    <location>
        <begin position="240"/>
        <end position="265"/>
    </location>
</feature>
<keyword evidence="11" id="KW-1185">Reference proteome</keyword>
<feature type="region of interest" description="Disordered" evidence="7">
    <location>
        <begin position="62"/>
        <end position="84"/>
    </location>
</feature>
<dbReference type="EMBL" id="BMPT01000004">
    <property type="protein sequence ID" value="GGM18924.1"/>
    <property type="molecule type" value="Genomic_DNA"/>
</dbReference>
<reference evidence="10" key="1">
    <citation type="journal article" date="2014" name="Int. J. Syst. Evol. Microbiol.">
        <title>Complete genome sequence of Corynebacterium casei LMG S-19264T (=DSM 44701T), isolated from a smear-ripened cheese.</title>
        <authorList>
            <consortium name="US DOE Joint Genome Institute (JGI-PGF)"/>
            <person name="Walter F."/>
            <person name="Albersmeier A."/>
            <person name="Kalinowski J."/>
            <person name="Ruckert C."/>
        </authorList>
    </citation>
    <scope>NUCLEOTIDE SEQUENCE</scope>
    <source>
        <strain evidence="10">JCM 3051</strain>
    </source>
</reference>
<evidence type="ECO:0000313" key="10">
    <source>
        <dbReference type="EMBL" id="GGM18924.1"/>
    </source>
</evidence>
<evidence type="ECO:0000256" key="2">
    <source>
        <dbReference type="ARBA" id="ARBA00012925"/>
    </source>
</evidence>
<dbReference type="PANTHER" id="PTHR18952:SF265">
    <property type="entry name" value="CARBONIC ANHYDRASE"/>
    <property type="match status" value="1"/>
</dbReference>
<organism evidence="10 11">
    <name type="scientific">Promicromonospora citrea</name>
    <dbReference type="NCBI Taxonomy" id="43677"/>
    <lineage>
        <taxon>Bacteria</taxon>
        <taxon>Bacillati</taxon>
        <taxon>Actinomycetota</taxon>
        <taxon>Actinomycetes</taxon>
        <taxon>Micrococcales</taxon>
        <taxon>Promicromonosporaceae</taxon>
        <taxon>Promicromonospora</taxon>
    </lineage>
</organism>
<keyword evidence="8" id="KW-0732">Signal</keyword>
<feature type="signal peptide" evidence="8">
    <location>
        <begin position="1"/>
        <end position="19"/>
    </location>
</feature>
<evidence type="ECO:0000259" key="9">
    <source>
        <dbReference type="PROSITE" id="PS51144"/>
    </source>
</evidence>
<dbReference type="Gene3D" id="3.10.200.10">
    <property type="entry name" value="Alpha carbonic anhydrase"/>
    <property type="match status" value="1"/>
</dbReference>
<evidence type="ECO:0000313" key="11">
    <source>
        <dbReference type="Proteomes" id="UP000655589"/>
    </source>
</evidence>
<evidence type="ECO:0000256" key="5">
    <source>
        <dbReference type="ARBA" id="ARBA00023239"/>
    </source>
</evidence>
<dbReference type="InterPro" id="IPR041891">
    <property type="entry name" value="Alpha_CA_prokaryot-like"/>
</dbReference>
<protein>
    <recommendedName>
        <fullName evidence="2">carbonic anhydrase</fullName>
        <ecNumber evidence="2">4.2.1.1</ecNumber>
    </recommendedName>
</protein>
<proteinExistence type="inferred from homology"/>
<evidence type="ECO:0000256" key="8">
    <source>
        <dbReference type="SAM" id="SignalP"/>
    </source>
</evidence>